<dbReference type="SUPFAM" id="SSF53448">
    <property type="entry name" value="Nucleotide-diphospho-sugar transferases"/>
    <property type="match status" value="1"/>
</dbReference>
<dbReference type="Gene3D" id="3.90.550.10">
    <property type="entry name" value="Spore Coat Polysaccharide Biosynthesis Protein SpsA, Chain A"/>
    <property type="match status" value="1"/>
</dbReference>
<evidence type="ECO:0000313" key="3">
    <source>
        <dbReference type="Proteomes" id="UP001220610"/>
    </source>
</evidence>
<dbReference type="InterPro" id="IPR050834">
    <property type="entry name" value="Glycosyltransf_2"/>
</dbReference>
<feature type="domain" description="Glycosyltransferase 2-like" evidence="1">
    <location>
        <begin position="7"/>
        <end position="139"/>
    </location>
</feature>
<dbReference type="AlphaFoldDB" id="A0AAJ6BGB1"/>
<name>A0AAJ6BGB1_9BACT</name>
<gene>
    <name evidence="2" type="ORF">P0Y53_03375</name>
</gene>
<evidence type="ECO:0000313" key="2">
    <source>
        <dbReference type="EMBL" id="WEK36530.1"/>
    </source>
</evidence>
<protein>
    <submittedName>
        <fullName evidence="2">Glycosyltransferase family 2 protein</fullName>
    </submittedName>
</protein>
<dbReference type="InterPro" id="IPR001173">
    <property type="entry name" value="Glyco_trans_2-like"/>
</dbReference>
<sequence length="324" mass="37191">MMTPLVSIIMPGYNKARFLPAALESLQAQTCRDWELVFVDDCSTDNTASIAERYSAADNRIRVLANSRNRGANHCRNRGLEAAAGEYLLFMDADDLLAPACLENRLNYLKAHPELNAAVFTMAVFDQEIGDRERKWVPSAAEPLKSFLAHELPWQTMQPIWRTADMRLAGGFDESFPRLQDVELHTRMLMDNQLTIGQVSGEPDCFLRIGEERMNFSPYNFLSRWVQSALLYYAKFYEPARRKGLDRLLLGTIFHAYMQLLIYYKRGRLTRQEFSELEARLLDRSILQGLKTGKSILFRLLKSYNLLPARIPGINKTLNLLIKS</sequence>
<dbReference type="PANTHER" id="PTHR43685:SF2">
    <property type="entry name" value="GLYCOSYLTRANSFERASE 2-LIKE DOMAIN-CONTAINING PROTEIN"/>
    <property type="match status" value="1"/>
</dbReference>
<organism evidence="2 3">
    <name type="scientific">Candidatus Pseudobacter hemicellulosilyticus</name>
    <dbReference type="NCBI Taxonomy" id="3121375"/>
    <lineage>
        <taxon>Bacteria</taxon>
        <taxon>Pseudomonadati</taxon>
        <taxon>Bacteroidota</taxon>
        <taxon>Chitinophagia</taxon>
        <taxon>Chitinophagales</taxon>
        <taxon>Chitinophagaceae</taxon>
        <taxon>Pseudobacter</taxon>
    </lineage>
</organism>
<dbReference type="EMBL" id="CP119311">
    <property type="protein sequence ID" value="WEK36530.1"/>
    <property type="molecule type" value="Genomic_DNA"/>
</dbReference>
<accession>A0AAJ6BGB1</accession>
<dbReference type="Proteomes" id="UP001220610">
    <property type="component" value="Chromosome"/>
</dbReference>
<dbReference type="CDD" id="cd00761">
    <property type="entry name" value="Glyco_tranf_GTA_type"/>
    <property type="match status" value="1"/>
</dbReference>
<dbReference type="PANTHER" id="PTHR43685">
    <property type="entry name" value="GLYCOSYLTRANSFERASE"/>
    <property type="match status" value="1"/>
</dbReference>
<evidence type="ECO:0000259" key="1">
    <source>
        <dbReference type="Pfam" id="PF00535"/>
    </source>
</evidence>
<dbReference type="InterPro" id="IPR029044">
    <property type="entry name" value="Nucleotide-diphossugar_trans"/>
</dbReference>
<reference evidence="2" key="1">
    <citation type="submission" date="2023-03" db="EMBL/GenBank/DDBJ databases">
        <title>Andean soil-derived lignocellulolytic bacterial consortium as a source of novel taxa and putative plastic-active enzymes.</title>
        <authorList>
            <person name="Diaz-Garcia L."/>
            <person name="Chuvochina M."/>
            <person name="Feuerriegel G."/>
            <person name="Bunk B."/>
            <person name="Sproer C."/>
            <person name="Streit W.R."/>
            <person name="Rodriguez L.M."/>
            <person name="Overmann J."/>
            <person name="Jimenez D.J."/>
        </authorList>
    </citation>
    <scope>NUCLEOTIDE SEQUENCE</scope>
    <source>
        <strain evidence="2">MAG 7</strain>
    </source>
</reference>
<proteinExistence type="predicted"/>
<dbReference type="Pfam" id="PF00535">
    <property type="entry name" value="Glycos_transf_2"/>
    <property type="match status" value="1"/>
</dbReference>